<gene>
    <name evidence="3" type="primary">RvY_08306</name>
    <name evidence="3" type="synonym">RvY_08306.1</name>
    <name evidence="3" type="ORF">RvY_08306-1</name>
</gene>
<dbReference type="EMBL" id="BDGG01000003">
    <property type="protein sequence ID" value="GAU96939.1"/>
    <property type="molecule type" value="Genomic_DNA"/>
</dbReference>
<feature type="region of interest" description="Disordered" evidence="2">
    <location>
        <begin position="53"/>
        <end position="86"/>
    </location>
</feature>
<keyword evidence="4" id="KW-1185">Reference proteome</keyword>
<proteinExistence type="predicted"/>
<sequence length="491" mass="56176">MELGEGDSGLRATSKRSKIPAASLSRDQDALLLDVKFRSYMETIGKIVGDGTQLLDSVPDVRPSGDEDAAPPRTTADTMDWSSVDAVSPRSDVSSARLSTVPDLLSTKKDYGYRTFSFRSSGTEVELPFDLRNVPNGSRERNNVEKFLRRVDKLKAELQSATDRSNLLQKDKSFLAGRNEYLEKANHDLRTQLATINSRVASLEDGREKLLVDARKIHEKDRAHYLHSFQKVIKKMDSEKMQELNSTIRKQVRSYESQISDLRKQNEALADEKHIFRKESDDLRRKLDAAEVKVATDQSALSQEFTKLQISMAAQTHDYEENKHKLRKALEAIVQLKDQISFLQDRNNIILKQYETLKEETDAEITKLTQAVNEKDARLEAYERTPANSTNLPTSDGIKQSVIDDLSHNLTEVRKELAEKTGLLHGANEKIEQLRAALQSKKDILNRVRKTRDQLYEVVRNDERYAQNVNDTRYSYNNTMPKRKVTRFRND</sequence>
<dbReference type="AlphaFoldDB" id="A0A1D1V5C7"/>
<feature type="region of interest" description="Disordered" evidence="2">
    <location>
        <begin position="1"/>
        <end position="23"/>
    </location>
</feature>
<dbReference type="Proteomes" id="UP000186922">
    <property type="component" value="Unassembled WGS sequence"/>
</dbReference>
<organism evidence="3 4">
    <name type="scientific">Ramazzottius varieornatus</name>
    <name type="common">Water bear</name>
    <name type="synonym">Tardigrade</name>
    <dbReference type="NCBI Taxonomy" id="947166"/>
    <lineage>
        <taxon>Eukaryota</taxon>
        <taxon>Metazoa</taxon>
        <taxon>Ecdysozoa</taxon>
        <taxon>Tardigrada</taxon>
        <taxon>Eutardigrada</taxon>
        <taxon>Parachela</taxon>
        <taxon>Hypsibioidea</taxon>
        <taxon>Ramazzottiidae</taxon>
        <taxon>Ramazzottius</taxon>
    </lineage>
</organism>
<feature type="coiled-coil region" evidence="1">
    <location>
        <begin position="144"/>
        <end position="171"/>
    </location>
</feature>
<feature type="coiled-coil region" evidence="1">
    <location>
        <begin position="319"/>
        <end position="385"/>
    </location>
</feature>
<feature type="coiled-coil region" evidence="1">
    <location>
        <begin position="417"/>
        <end position="451"/>
    </location>
</feature>
<protein>
    <submittedName>
        <fullName evidence="3">Uncharacterized protein</fullName>
    </submittedName>
</protein>
<dbReference type="OrthoDB" id="10618513at2759"/>
<evidence type="ECO:0000256" key="1">
    <source>
        <dbReference type="SAM" id="Coils"/>
    </source>
</evidence>
<accession>A0A1D1V5C7</accession>
<comment type="caution">
    <text evidence="3">The sequence shown here is derived from an EMBL/GenBank/DDBJ whole genome shotgun (WGS) entry which is preliminary data.</text>
</comment>
<evidence type="ECO:0000256" key="2">
    <source>
        <dbReference type="SAM" id="MobiDB-lite"/>
    </source>
</evidence>
<keyword evidence="1" id="KW-0175">Coiled coil</keyword>
<name>A0A1D1V5C7_RAMVA</name>
<evidence type="ECO:0000313" key="4">
    <source>
        <dbReference type="Proteomes" id="UP000186922"/>
    </source>
</evidence>
<feature type="coiled-coil region" evidence="1">
    <location>
        <begin position="245"/>
        <end position="293"/>
    </location>
</feature>
<evidence type="ECO:0000313" key="3">
    <source>
        <dbReference type="EMBL" id="GAU96939.1"/>
    </source>
</evidence>
<reference evidence="3 4" key="1">
    <citation type="journal article" date="2016" name="Nat. Commun.">
        <title>Extremotolerant tardigrade genome and improved radiotolerance of human cultured cells by tardigrade-unique protein.</title>
        <authorList>
            <person name="Hashimoto T."/>
            <person name="Horikawa D.D."/>
            <person name="Saito Y."/>
            <person name="Kuwahara H."/>
            <person name="Kozuka-Hata H."/>
            <person name="Shin-I T."/>
            <person name="Minakuchi Y."/>
            <person name="Ohishi K."/>
            <person name="Motoyama A."/>
            <person name="Aizu T."/>
            <person name="Enomoto A."/>
            <person name="Kondo K."/>
            <person name="Tanaka S."/>
            <person name="Hara Y."/>
            <person name="Koshikawa S."/>
            <person name="Sagara H."/>
            <person name="Miura T."/>
            <person name="Yokobori S."/>
            <person name="Miyagawa K."/>
            <person name="Suzuki Y."/>
            <person name="Kubo T."/>
            <person name="Oyama M."/>
            <person name="Kohara Y."/>
            <person name="Fujiyama A."/>
            <person name="Arakawa K."/>
            <person name="Katayama T."/>
            <person name="Toyoda A."/>
            <person name="Kunieda T."/>
        </authorList>
    </citation>
    <scope>NUCLEOTIDE SEQUENCE [LARGE SCALE GENOMIC DNA]</scope>
    <source>
        <strain evidence="3 4">YOKOZUNA-1</strain>
    </source>
</reference>